<keyword evidence="3" id="KW-1185">Reference proteome</keyword>
<evidence type="ECO:0000313" key="3">
    <source>
        <dbReference type="Proteomes" id="UP000094936"/>
    </source>
</evidence>
<keyword evidence="2" id="KW-0808">Transferase</keyword>
<name>A0A1C3EPQ4_9GAMM</name>
<comment type="caution">
    <text evidence="2">The sequence shown here is derived from an EMBL/GenBank/DDBJ whole genome shotgun (WGS) entry which is preliminary data.</text>
</comment>
<dbReference type="AlphaFoldDB" id="A0A1C3EPQ4"/>
<dbReference type="InterPro" id="IPR016181">
    <property type="entry name" value="Acyl_CoA_acyltransferase"/>
</dbReference>
<evidence type="ECO:0000313" key="2">
    <source>
        <dbReference type="EMBL" id="ODA35230.1"/>
    </source>
</evidence>
<dbReference type="PANTHER" id="PTHR43072">
    <property type="entry name" value="N-ACETYLTRANSFERASE"/>
    <property type="match status" value="1"/>
</dbReference>
<dbReference type="GO" id="GO:0016747">
    <property type="term" value="F:acyltransferase activity, transferring groups other than amino-acyl groups"/>
    <property type="evidence" value="ECO:0007669"/>
    <property type="project" value="InterPro"/>
</dbReference>
<dbReference type="OrthoDB" id="336415at2"/>
<protein>
    <submittedName>
        <fullName evidence="2">GCN5 family acetyltransferase</fullName>
    </submittedName>
</protein>
<sequence length="166" mass="18594">MEIRAIKAEDAGAMIVLTERLTEETTFMLFEPGERKVTEQQQTRMIQSLIDDPDSCQFVVEEKGELLGFVVGRGGAADWGSHSVYCVIGIRQVATGRGLGKALMQKIITWASGKDFIRMELTVMCHNQRAIKLYQSCGFEIEGTKTHSLKVNGVFVDEYLMARKLN</sequence>
<dbReference type="SUPFAM" id="SSF55729">
    <property type="entry name" value="Acyl-CoA N-acyltransferases (Nat)"/>
    <property type="match status" value="1"/>
</dbReference>
<feature type="domain" description="N-acetyltransferase" evidence="1">
    <location>
        <begin position="1"/>
        <end position="166"/>
    </location>
</feature>
<dbReference type="Gene3D" id="3.40.630.30">
    <property type="match status" value="1"/>
</dbReference>
<organism evidence="2 3">
    <name type="scientific">Veronia pacifica</name>
    <dbReference type="NCBI Taxonomy" id="1080227"/>
    <lineage>
        <taxon>Bacteria</taxon>
        <taxon>Pseudomonadati</taxon>
        <taxon>Pseudomonadota</taxon>
        <taxon>Gammaproteobacteria</taxon>
        <taxon>Vibrionales</taxon>
        <taxon>Vibrionaceae</taxon>
        <taxon>Veronia</taxon>
    </lineage>
</organism>
<dbReference type="InterPro" id="IPR000182">
    <property type="entry name" value="GNAT_dom"/>
</dbReference>
<dbReference type="CDD" id="cd04301">
    <property type="entry name" value="NAT_SF"/>
    <property type="match status" value="1"/>
</dbReference>
<dbReference type="Pfam" id="PF00583">
    <property type="entry name" value="Acetyltransf_1"/>
    <property type="match status" value="1"/>
</dbReference>
<proteinExistence type="predicted"/>
<dbReference type="STRING" id="1080227.A8L45_04775"/>
<gene>
    <name evidence="2" type="ORF">A8L45_04775</name>
</gene>
<dbReference type="RefSeq" id="WP_068899781.1">
    <property type="nucleotide sequence ID" value="NZ_JBHUIF010000033.1"/>
</dbReference>
<dbReference type="EMBL" id="LYBM01000005">
    <property type="protein sequence ID" value="ODA35230.1"/>
    <property type="molecule type" value="Genomic_DNA"/>
</dbReference>
<reference evidence="2 3" key="1">
    <citation type="submission" date="2016-05" db="EMBL/GenBank/DDBJ databases">
        <title>Genomic Taxonomy of the Vibrionaceae.</title>
        <authorList>
            <person name="Gomez-Gil B."/>
            <person name="Enciso-Ibarra J."/>
        </authorList>
    </citation>
    <scope>NUCLEOTIDE SEQUENCE [LARGE SCALE GENOMIC DNA]</scope>
    <source>
        <strain evidence="2 3">CAIM 1920</strain>
    </source>
</reference>
<dbReference type="PROSITE" id="PS51186">
    <property type="entry name" value="GNAT"/>
    <property type="match status" value="1"/>
</dbReference>
<evidence type="ECO:0000259" key="1">
    <source>
        <dbReference type="PROSITE" id="PS51186"/>
    </source>
</evidence>
<dbReference type="Proteomes" id="UP000094936">
    <property type="component" value="Unassembled WGS sequence"/>
</dbReference>
<accession>A0A1C3EPQ4</accession>